<dbReference type="EMBL" id="CANL01000043">
    <property type="protein sequence ID" value="CCM64837.1"/>
    <property type="molecule type" value="Genomic_DNA"/>
</dbReference>
<dbReference type="Proteomes" id="UP000018291">
    <property type="component" value="Unassembled WGS sequence"/>
</dbReference>
<dbReference type="InterPro" id="IPR020616">
    <property type="entry name" value="Thiolase_N"/>
</dbReference>
<dbReference type="PROSITE" id="PS00098">
    <property type="entry name" value="THIOLASE_1"/>
    <property type="match status" value="1"/>
</dbReference>
<dbReference type="EC" id="2.3.1.176" evidence="2"/>
<dbReference type="Pfam" id="PF00108">
    <property type="entry name" value="Thiolase_N"/>
    <property type="match status" value="1"/>
</dbReference>
<dbReference type="AlphaFoldDB" id="R4Z6V4"/>
<gene>
    <name evidence="11" type="ORF">BN381_480019</name>
</gene>
<keyword evidence="7" id="KW-0576">Peroxisome</keyword>
<evidence type="ECO:0000256" key="8">
    <source>
        <dbReference type="ARBA" id="ARBA00032316"/>
    </source>
</evidence>
<comment type="subcellular location">
    <subcellularLocation>
        <location evidence="1">Peroxisome</location>
    </subcellularLocation>
</comment>
<dbReference type="InterPro" id="IPR020615">
    <property type="entry name" value="Thiolase_acyl_enz_int_AS"/>
</dbReference>
<dbReference type="SUPFAM" id="SSF53901">
    <property type="entry name" value="Thiolase-like"/>
    <property type="match status" value="2"/>
</dbReference>
<dbReference type="Gene3D" id="3.40.47.10">
    <property type="match status" value="1"/>
</dbReference>
<dbReference type="STRING" id="1229780.BN381_480019"/>
<dbReference type="GO" id="GO:0008289">
    <property type="term" value="F:lipid binding"/>
    <property type="evidence" value="ECO:0007669"/>
    <property type="project" value="UniProtKB-KW"/>
</dbReference>
<dbReference type="Pfam" id="PF22691">
    <property type="entry name" value="Thiolase_C_1"/>
    <property type="match status" value="1"/>
</dbReference>
<feature type="domain" description="Thiolase N-terminal" evidence="9">
    <location>
        <begin position="29"/>
        <end position="215"/>
    </location>
</feature>
<protein>
    <recommendedName>
        <fullName evidence="2">propanoyl-CoA C-acyltransferase</fullName>
        <ecNumber evidence="2">2.3.1.176</ecNumber>
    </recommendedName>
    <alternativeName>
        <fullName evidence="8">Propanoyl-CoA C-acyltransferase</fullName>
    </alternativeName>
</protein>
<dbReference type="PIRSF" id="PIRSF000429">
    <property type="entry name" value="Ac-CoA_Ac_transf"/>
    <property type="match status" value="1"/>
</dbReference>
<dbReference type="PANTHER" id="PTHR42870">
    <property type="entry name" value="ACETYL-COA C-ACETYLTRANSFERASE"/>
    <property type="match status" value="1"/>
</dbReference>
<evidence type="ECO:0000256" key="6">
    <source>
        <dbReference type="ARBA" id="ARBA00023121"/>
    </source>
</evidence>
<evidence type="ECO:0000256" key="1">
    <source>
        <dbReference type="ARBA" id="ARBA00004275"/>
    </source>
</evidence>
<accession>R4Z6V4</accession>
<dbReference type="HOGENOM" id="CLU_035425_0_0_11"/>
<dbReference type="FunFam" id="3.40.47.10:FF:000016">
    <property type="entry name" value="Non-specific lipid-transfer protein"/>
    <property type="match status" value="1"/>
</dbReference>
<dbReference type="InterPro" id="IPR002155">
    <property type="entry name" value="Thiolase"/>
</dbReference>
<keyword evidence="3" id="KW-0813">Transport</keyword>
<keyword evidence="12" id="KW-1185">Reference proteome</keyword>
<evidence type="ECO:0000256" key="3">
    <source>
        <dbReference type="ARBA" id="ARBA00022448"/>
    </source>
</evidence>
<dbReference type="InterPro" id="IPR016039">
    <property type="entry name" value="Thiolase-like"/>
</dbReference>
<dbReference type="GO" id="GO:0016747">
    <property type="term" value="F:acyltransferase activity, transferring groups other than amino-acyl groups"/>
    <property type="evidence" value="ECO:0007669"/>
    <property type="project" value="InterPro"/>
</dbReference>
<evidence type="ECO:0000313" key="11">
    <source>
        <dbReference type="EMBL" id="CCM64837.1"/>
    </source>
</evidence>
<evidence type="ECO:0000259" key="9">
    <source>
        <dbReference type="Pfam" id="PF00108"/>
    </source>
</evidence>
<name>R4Z6V4_9ACTN</name>
<comment type="caution">
    <text evidence="11">The sequence shown here is derived from an EMBL/GenBank/DDBJ whole genome shotgun (WGS) entry which is preliminary data.</text>
</comment>
<dbReference type="PROSITE" id="PS00737">
    <property type="entry name" value="THIOLASE_2"/>
    <property type="match status" value="1"/>
</dbReference>
<feature type="domain" description="Thiolase C-terminal" evidence="10">
    <location>
        <begin position="291"/>
        <end position="411"/>
    </location>
</feature>
<evidence type="ECO:0000256" key="7">
    <source>
        <dbReference type="ARBA" id="ARBA00023140"/>
    </source>
</evidence>
<proteinExistence type="predicted"/>
<dbReference type="GO" id="GO:0006869">
    <property type="term" value="P:lipid transport"/>
    <property type="evidence" value="ECO:0007669"/>
    <property type="project" value="UniProtKB-KW"/>
</dbReference>
<evidence type="ECO:0000313" key="12">
    <source>
        <dbReference type="Proteomes" id="UP000018291"/>
    </source>
</evidence>
<evidence type="ECO:0000256" key="4">
    <source>
        <dbReference type="ARBA" id="ARBA00022679"/>
    </source>
</evidence>
<keyword evidence="6" id="KW-0446">Lipid-binding</keyword>
<dbReference type="eggNOG" id="COG0183">
    <property type="taxonomic scope" value="Bacteria"/>
</dbReference>
<dbReference type="PANTHER" id="PTHR42870:SF1">
    <property type="entry name" value="NON-SPECIFIC LIPID-TRANSFER PROTEIN-LIKE 2"/>
    <property type="match status" value="1"/>
</dbReference>
<dbReference type="InterPro" id="IPR020613">
    <property type="entry name" value="Thiolase_CS"/>
</dbReference>
<evidence type="ECO:0000256" key="2">
    <source>
        <dbReference type="ARBA" id="ARBA00012352"/>
    </source>
</evidence>
<dbReference type="NCBIfam" id="NF006102">
    <property type="entry name" value="PRK08256.1"/>
    <property type="match status" value="1"/>
</dbReference>
<keyword evidence="11" id="KW-0012">Acyltransferase</keyword>
<evidence type="ECO:0000256" key="5">
    <source>
        <dbReference type="ARBA" id="ARBA00023055"/>
    </source>
</evidence>
<evidence type="ECO:0000259" key="10">
    <source>
        <dbReference type="Pfam" id="PF22691"/>
    </source>
</evidence>
<dbReference type="CDD" id="cd00829">
    <property type="entry name" value="SCP-x_thiolase"/>
    <property type="match status" value="1"/>
</dbReference>
<sequence>MHVIDDMAGDTVANVGPGGTTLSKHNERVFVIGVGMSKFEKPGAREGWDYPQMVKESGTKALEDAGIGYDRIEQVHAGYVYGDSTCGERAVYELGMTGIPITNVNNNCSTGSTALYLSVEAIRGGRADCVMAVGFEKMEKGSLKIGAEDREQPLMKHMMALGELYEFAMPPAPYMFGAAGREHMEKYGSTPERFAKIGEKNHRHSANNPYAQFQDVYTLQEILDAKMVYPLLTRLQCSPTSDGSGAAVLASEEFVEANDLADQAIEIVGQTIVTDLASTFTAGTAAALAGYDMTKEAGRQVFEQSGLGIDDFQVIELHDCFSTNELLTYEAFGLAAEGEGHKLIDNDDTTYGGRWVVNPSGGLISKGHPLGATGLAQCSELVWQLRGTADACQVDDVSAALQHNIGLGGAAVVTAYQRADR</sequence>
<keyword evidence="5" id="KW-0445">Lipid transport</keyword>
<reference evidence="11 12" key="1">
    <citation type="journal article" date="2013" name="ISME J.">
        <title>Metabolic model for the filamentous 'Candidatus Microthrix parvicella' based on genomic and metagenomic analyses.</title>
        <authorList>
            <person name="Jon McIlroy S."/>
            <person name="Kristiansen R."/>
            <person name="Albertsen M."/>
            <person name="Michael Karst S."/>
            <person name="Rossetti S."/>
            <person name="Lund Nielsen J."/>
            <person name="Tandoi V."/>
            <person name="James Seviour R."/>
            <person name="Nielsen P.H."/>
        </authorList>
    </citation>
    <scope>NUCLEOTIDE SEQUENCE [LARGE SCALE GENOMIC DNA]</scope>
    <source>
        <strain evidence="11 12">RN1</strain>
    </source>
</reference>
<dbReference type="InterPro" id="IPR055140">
    <property type="entry name" value="Thiolase_C_2"/>
</dbReference>
<keyword evidence="4 11" id="KW-0808">Transferase</keyword>
<organism evidence="11 12">
    <name type="scientific">Candidatus Neomicrothrix parvicella RN1</name>
    <dbReference type="NCBI Taxonomy" id="1229780"/>
    <lineage>
        <taxon>Bacteria</taxon>
        <taxon>Bacillati</taxon>
        <taxon>Actinomycetota</taxon>
        <taxon>Acidimicrobiia</taxon>
        <taxon>Acidimicrobiales</taxon>
        <taxon>Microthrixaceae</taxon>
        <taxon>Candidatus Neomicrothrix</taxon>
    </lineage>
</organism>